<comment type="caution">
    <text evidence="1">The sequence shown here is derived from an EMBL/GenBank/DDBJ whole genome shotgun (WGS) entry which is preliminary data.</text>
</comment>
<sequence>MLKHRKMDKDVEYRNARLTDEQKCEFLELMGYKGMARKQLIVIGHELLFSTS</sequence>
<protein>
    <submittedName>
        <fullName evidence="1">Uncharacterized protein</fullName>
    </submittedName>
</protein>
<feature type="non-terminal residue" evidence="1">
    <location>
        <position position="52"/>
    </location>
</feature>
<dbReference type="AlphaFoldDB" id="A0A0F8ZQV4"/>
<name>A0A0F8ZQV4_9ZZZZ</name>
<accession>A0A0F8ZQV4</accession>
<evidence type="ECO:0000313" key="1">
    <source>
        <dbReference type="EMBL" id="KKK96252.1"/>
    </source>
</evidence>
<organism evidence="1">
    <name type="scientific">marine sediment metagenome</name>
    <dbReference type="NCBI Taxonomy" id="412755"/>
    <lineage>
        <taxon>unclassified sequences</taxon>
        <taxon>metagenomes</taxon>
        <taxon>ecological metagenomes</taxon>
    </lineage>
</organism>
<gene>
    <name evidence="1" type="ORF">LCGC14_2664590</name>
</gene>
<dbReference type="EMBL" id="LAZR01046561">
    <property type="protein sequence ID" value="KKK96252.1"/>
    <property type="molecule type" value="Genomic_DNA"/>
</dbReference>
<reference evidence="1" key="1">
    <citation type="journal article" date="2015" name="Nature">
        <title>Complex archaea that bridge the gap between prokaryotes and eukaryotes.</title>
        <authorList>
            <person name="Spang A."/>
            <person name="Saw J.H."/>
            <person name="Jorgensen S.L."/>
            <person name="Zaremba-Niedzwiedzka K."/>
            <person name="Martijn J."/>
            <person name="Lind A.E."/>
            <person name="van Eijk R."/>
            <person name="Schleper C."/>
            <person name="Guy L."/>
            <person name="Ettema T.J."/>
        </authorList>
    </citation>
    <scope>NUCLEOTIDE SEQUENCE</scope>
</reference>
<proteinExistence type="predicted"/>